<gene>
    <name evidence="6" type="ORF">A1D17_04455</name>
</gene>
<dbReference type="AlphaFoldDB" id="A0A166QSL4"/>
<dbReference type="GO" id="GO:0006935">
    <property type="term" value="P:chemotaxis"/>
    <property type="evidence" value="ECO:0007669"/>
    <property type="project" value="UniProtKB-UniRule"/>
</dbReference>
<feature type="active site" evidence="4">
    <location>
        <position position="134"/>
    </location>
</feature>
<reference evidence="6 7" key="2">
    <citation type="journal article" date="2018" name="Nature">
        <title>Mutant phenotypes for thousands of bacterial genes of unknown function.</title>
        <authorList>
            <person name="Price M.N."/>
            <person name="Wetmore K.M."/>
            <person name="Waters R.J."/>
            <person name="Callaghan M."/>
            <person name="Ray J."/>
            <person name="Liu H."/>
            <person name="Kuehl J.V."/>
            <person name="Melnyk R.A."/>
            <person name="Lamson J.S."/>
            <person name="Suh Y."/>
            <person name="Carlson H.K."/>
            <person name="Esquivel Z."/>
            <person name="Sadeeshkumar H."/>
            <person name="Chakraborty R."/>
            <person name="Zane G.M."/>
            <person name="Rubin B.E."/>
            <person name="Wall J.D."/>
            <person name="Visel A."/>
            <person name="Bristow J."/>
            <person name="Blow M.J."/>
            <person name="Arkin A.P."/>
            <person name="Deutschbauer A.M."/>
        </authorList>
    </citation>
    <scope>NUCLEOTIDE SEQUENCE [LARGE SCALE GENOMIC DNA]</scope>
    <source>
        <strain evidence="6 7">FW300-N1B4</strain>
    </source>
</reference>
<organism evidence="6 7">
    <name type="scientific">Pseudomonas fluorescens</name>
    <dbReference type="NCBI Taxonomy" id="294"/>
    <lineage>
        <taxon>Bacteria</taxon>
        <taxon>Pseudomonadati</taxon>
        <taxon>Pseudomonadota</taxon>
        <taxon>Gammaproteobacteria</taxon>
        <taxon>Pseudomonadales</taxon>
        <taxon>Pseudomonadaceae</taxon>
        <taxon>Pseudomonas</taxon>
    </lineage>
</organism>
<dbReference type="Gene3D" id="3.40.50.180">
    <property type="entry name" value="Methylesterase CheB, C-terminal domain"/>
    <property type="match status" value="1"/>
</dbReference>
<dbReference type="PANTHER" id="PTHR42872">
    <property type="entry name" value="PROTEIN-GLUTAMATE METHYLESTERASE/PROTEIN-GLUTAMINE GLUTAMINASE"/>
    <property type="match status" value="1"/>
</dbReference>
<evidence type="ECO:0000256" key="2">
    <source>
        <dbReference type="ARBA" id="ARBA00039140"/>
    </source>
</evidence>
<dbReference type="EC" id="3.1.1.61" evidence="2"/>
<dbReference type="InterPro" id="IPR035909">
    <property type="entry name" value="CheB_C"/>
</dbReference>
<comment type="caution">
    <text evidence="6">The sequence shown here is derived from an EMBL/GenBank/DDBJ whole genome shotgun (WGS) entry which is preliminary data.</text>
</comment>
<evidence type="ECO:0000313" key="7">
    <source>
        <dbReference type="Proteomes" id="UP000076489"/>
    </source>
</evidence>
<keyword evidence="1 4" id="KW-0378">Hydrolase</keyword>
<dbReference type="GO" id="GO:0005737">
    <property type="term" value="C:cytoplasm"/>
    <property type="evidence" value="ECO:0007669"/>
    <property type="project" value="InterPro"/>
</dbReference>
<comment type="catalytic activity">
    <reaction evidence="3">
        <text>[protein]-L-glutamate 5-O-methyl ester + H2O = L-glutamyl-[protein] + methanol + H(+)</text>
        <dbReference type="Rhea" id="RHEA:23236"/>
        <dbReference type="Rhea" id="RHEA-COMP:10208"/>
        <dbReference type="Rhea" id="RHEA-COMP:10311"/>
        <dbReference type="ChEBI" id="CHEBI:15377"/>
        <dbReference type="ChEBI" id="CHEBI:15378"/>
        <dbReference type="ChEBI" id="CHEBI:17790"/>
        <dbReference type="ChEBI" id="CHEBI:29973"/>
        <dbReference type="ChEBI" id="CHEBI:82795"/>
        <dbReference type="EC" id="3.1.1.61"/>
    </reaction>
</comment>
<feature type="active site" evidence="4">
    <location>
        <position position="160"/>
    </location>
</feature>
<proteinExistence type="predicted"/>
<dbReference type="InterPro" id="IPR000673">
    <property type="entry name" value="Sig_transdc_resp-reg_Me-estase"/>
</dbReference>
<dbReference type="SUPFAM" id="SSF52738">
    <property type="entry name" value="Methylesterase CheB, C-terminal domain"/>
    <property type="match status" value="1"/>
</dbReference>
<dbReference type="GO" id="GO:0008984">
    <property type="term" value="F:protein-glutamate methylesterase activity"/>
    <property type="evidence" value="ECO:0007669"/>
    <property type="project" value="UniProtKB-EC"/>
</dbReference>
<reference evidence="7" key="1">
    <citation type="submission" date="2016-03" db="EMBL/GenBank/DDBJ databases">
        <authorList>
            <person name="Ray J."/>
            <person name="Price M."/>
            <person name="Deutschbauer A."/>
        </authorList>
    </citation>
    <scope>NUCLEOTIDE SEQUENCE [LARGE SCALE GENOMIC DNA]</scope>
    <source>
        <strain evidence="7">FW300-N1B4</strain>
    </source>
</reference>
<evidence type="ECO:0000313" key="6">
    <source>
        <dbReference type="EMBL" id="KZN20800.1"/>
    </source>
</evidence>
<evidence type="ECO:0000256" key="3">
    <source>
        <dbReference type="ARBA" id="ARBA00048267"/>
    </source>
</evidence>
<dbReference type="PANTHER" id="PTHR42872:SF6">
    <property type="entry name" value="PROTEIN-GLUTAMATE METHYLESTERASE_PROTEIN-GLUTAMINE GLUTAMINASE"/>
    <property type="match status" value="1"/>
</dbReference>
<keyword evidence="4" id="KW-0145">Chemotaxis</keyword>
<dbReference type="EMBL" id="LUKJ01000002">
    <property type="protein sequence ID" value="KZN20800.1"/>
    <property type="molecule type" value="Genomic_DNA"/>
</dbReference>
<evidence type="ECO:0000256" key="4">
    <source>
        <dbReference type="PROSITE-ProRule" id="PRU00050"/>
    </source>
</evidence>
<dbReference type="Proteomes" id="UP000076489">
    <property type="component" value="Unassembled WGS sequence"/>
</dbReference>
<dbReference type="OrthoDB" id="9793421at2"/>
<dbReference type="PROSITE" id="PS50122">
    <property type="entry name" value="CHEB"/>
    <property type="match status" value="1"/>
</dbReference>
<accession>A0A166QSL4</accession>
<feature type="domain" description="CheB-type methylesterase" evidence="5">
    <location>
        <begin position="116"/>
        <end position="291"/>
    </location>
</feature>
<evidence type="ECO:0000259" key="5">
    <source>
        <dbReference type="PROSITE" id="PS50122"/>
    </source>
</evidence>
<dbReference type="Pfam" id="PF01339">
    <property type="entry name" value="CheB_methylest"/>
    <property type="match status" value="1"/>
</dbReference>
<protein>
    <recommendedName>
        <fullName evidence="2">protein-glutamate methylesterase</fullName>
        <ecNumber evidence="2">3.1.1.61</ecNumber>
    </recommendedName>
</protein>
<dbReference type="GO" id="GO:0000156">
    <property type="term" value="F:phosphorelay response regulator activity"/>
    <property type="evidence" value="ECO:0007669"/>
    <property type="project" value="InterPro"/>
</dbReference>
<name>A0A166QSL4_PSEFL</name>
<sequence>MKARIGVISSSNVQKNLIAELLKPIFGEITQYDLSHVANGEFSSTGVHVLIVDFSDEAVADSPEVLEMLDRDDPLIVLNEAEIYPMCEDTRMGWRNKTVATIQRILPESMFSHSSPVEAPKKEHLQDLWVIGSSSGGPQAIREYFADLPVLPITIVLVQHIASAAFTTFVDRVSDAAKAWKVEPATDGMRIEKGTIIVVPQNTNISVSKGHLELSPYTVQPNFNPSINSAIRTLFKSTPGRLGVVILTGMGDDGSAAIKELQGRAISVMAQDAESCAARSMPESARETGAVKFTNTPKLLALDLVNQYSHKAS</sequence>
<feature type="active site" evidence="4">
    <location>
        <position position="253"/>
    </location>
</feature>
<evidence type="ECO:0000256" key="1">
    <source>
        <dbReference type="ARBA" id="ARBA00022801"/>
    </source>
</evidence>
<dbReference type="RefSeq" id="WP_063340844.1">
    <property type="nucleotide sequence ID" value="NZ_LUKJ01000002.1"/>
</dbReference>